<keyword evidence="14" id="KW-0378">Hydrolase</keyword>
<dbReference type="CDD" id="cd04453">
    <property type="entry name" value="S1_RNase_E"/>
    <property type="match status" value="1"/>
</dbReference>
<dbReference type="InterPro" id="IPR004659">
    <property type="entry name" value="RNase_E/G"/>
</dbReference>
<comment type="subcellular location">
    <subcellularLocation>
        <location evidence="2">Cytoplasm</location>
    </subcellularLocation>
</comment>
<dbReference type="InterPro" id="IPR012340">
    <property type="entry name" value="NA-bd_OB-fold"/>
</dbReference>
<feature type="compositionally biased region" description="Polar residues" evidence="18">
    <location>
        <begin position="495"/>
        <end position="504"/>
    </location>
</feature>
<keyword evidence="7" id="KW-0997">Cell inner membrane</keyword>
<evidence type="ECO:0000256" key="7">
    <source>
        <dbReference type="ARBA" id="ARBA00022519"/>
    </source>
</evidence>
<dbReference type="Proteomes" id="UP000524246">
    <property type="component" value="Unassembled WGS sequence"/>
</dbReference>
<evidence type="ECO:0000256" key="6">
    <source>
        <dbReference type="ARBA" id="ARBA00022490"/>
    </source>
</evidence>
<dbReference type="InterPro" id="IPR048583">
    <property type="entry name" value="RNase_E_G_thioredoxin-like"/>
</dbReference>
<feature type="domain" description="S1 motif" evidence="19">
    <location>
        <begin position="41"/>
        <end position="125"/>
    </location>
</feature>
<comment type="similarity">
    <text evidence="3">Belongs to the RNase E/G family. RNase G subfamily.</text>
</comment>
<accession>A0A7X9IL68</accession>
<evidence type="ECO:0000256" key="18">
    <source>
        <dbReference type="SAM" id="MobiDB-lite"/>
    </source>
</evidence>
<organism evidence="20 21">
    <name type="scientific">SAR324 cluster bacterium</name>
    <dbReference type="NCBI Taxonomy" id="2024889"/>
    <lineage>
        <taxon>Bacteria</taxon>
        <taxon>Deltaproteobacteria</taxon>
        <taxon>SAR324 cluster</taxon>
    </lineage>
</organism>
<name>A0A7X9IL68_9DELT</name>
<dbReference type="GO" id="GO:0005737">
    <property type="term" value="C:cytoplasm"/>
    <property type="evidence" value="ECO:0007669"/>
    <property type="project" value="UniProtKB-SubCell"/>
</dbReference>
<keyword evidence="8" id="KW-0698">rRNA processing</keyword>
<dbReference type="GO" id="GO:0019843">
    <property type="term" value="F:rRNA binding"/>
    <property type="evidence" value="ECO:0007669"/>
    <property type="project" value="UniProtKB-KW"/>
</dbReference>
<dbReference type="Pfam" id="PF00575">
    <property type="entry name" value="S1"/>
    <property type="match status" value="1"/>
</dbReference>
<comment type="caution">
    <text evidence="20">The sequence shown here is derived from an EMBL/GenBank/DDBJ whole genome shotgun (WGS) entry which is preliminary data.</text>
</comment>
<evidence type="ECO:0000256" key="4">
    <source>
        <dbReference type="ARBA" id="ARBA00017719"/>
    </source>
</evidence>
<keyword evidence="16" id="KW-0694">RNA-binding</keyword>
<evidence type="ECO:0000256" key="2">
    <source>
        <dbReference type="ARBA" id="ARBA00004496"/>
    </source>
</evidence>
<dbReference type="PROSITE" id="PS50126">
    <property type="entry name" value="S1"/>
    <property type="match status" value="1"/>
</dbReference>
<evidence type="ECO:0000256" key="3">
    <source>
        <dbReference type="ARBA" id="ARBA00005663"/>
    </source>
</evidence>
<evidence type="ECO:0000256" key="14">
    <source>
        <dbReference type="ARBA" id="ARBA00022801"/>
    </source>
</evidence>
<sequence>MVDRRMLINARDPEECRIAITEDNQLVELEIESDFGKKLKGNIYKAKISRVEPSLQAAFIDIGTERNGFLQINDIHPSYFPHKFASNHIPYHKINIQDVLQAGQELIVQVVKEERELKGATLTTYLSLPGRYIVVMPGSDRGGISRKIIDNEQRKRLKKLSMELELPVGISLIIRTSGLDRSLSELSRDLTLQLKLWERILESAQVASSPSLLYKETDLATRVIRDYFTPEIRSIIIDEAETFKRVRDFVGQVMPRYRSRVKEHTGFEPLFSHYDIEQQLASTLLREVELRSGGSIVIEPLEALVAIDVNSGKATAGGSIEDTAYRTNLEAADEIARQLRLRDLGGLVVIDFIDMLDRRHKAMVERRLQNAIKTDKARVEVGKISKFGLLEMSRQRLRASLSSQSYFKCPSCQGHGQIRSPELVALEVLRKIQSAIVIGQVNIVKARLAPAPAMFLLNRKKAELSSLEKEHNVQIYILADGRLRQDEYQFEMETSHGTESNLSSFLKPASEDLPKSSAKTEEEEQDETLMEDREERRVENKGYSGKRLRKVRLKKGRRQKRDGTKRTEPRKEA</sequence>
<feature type="region of interest" description="Disordered" evidence="18">
    <location>
        <begin position="493"/>
        <end position="573"/>
    </location>
</feature>
<dbReference type="PANTHER" id="PTHR30001:SF1">
    <property type="entry name" value="RIBONUCLEASE E_G-LIKE PROTEIN, CHLOROPLASTIC"/>
    <property type="match status" value="1"/>
</dbReference>
<keyword evidence="12" id="KW-0699">rRNA-binding</keyword>
<keyword evidence="17" id="KW-0472">Membrane</keyword>
<dbReference type="Pfam" id="PF20833">
    <property type="entry name" value="RNase_E_G_Thio"/>
    <property type="match status" value="1"/>
</dbReference>
<evidence type="ECO:0000256" key="17">
    <source>
        <dbReference type="ARBA" id="ARBA00023136"/>
    </source>
</evidence>
<evidence type="ECO:0000256" key="16">
    <source>
        <dbReference type="ARBA" id="ARBA00022884"/>
    </source>
</evidence>
<dbReference type="GO" id="GO:0016787">
    <property type="term" value="F:hydrolase activity"/>
    <property type="evidence" value="ECO:0007669"/>
    <property type="project" value="UniProtKB-KW"/>
</dbReference>
<dbReference type="Gene3D" id="2.40.50.140">
    <property type="entry name" value="Nucleic acid-binding proteins"/>
    <property type="match status" value="1"/>
</dbReference>
<feature type="compositionally biased region" description="Basic and acidic residues" evidence="18">
    <location>
        <begin position="530"/>
        <end position="540"/>
    </location>
</feature>
<feature type="compositionally biased region" description="Basic residues" evidence="18">
    <location>
        <begin position="544"/>
        <end position="560"/>
    </location>
</feature>
<evidence type="ECO:0000256" key="11">
    <source>
        <dbReference type="ARBA" id="ARBA00022723"/>
    </source>
</evidence>
<dbReference type="GO" id="GO:0046872">
    <property type="term" value="F:metal ion binding"/>
    <property type="evidence" value="ECO:0007669"/>
    <property type="project" value="UniProtKB-KW"/>
</dbReference>
<keyword evidence="6" id="KW-0963">Cytoplasm</keyword>
<evidence type="ECO:0000313" key="20">
    <source>
        <dbReference type="EMBL" id="NMC62685.1"/>
    </source>
</evidence>
<evidence type="ECO:0000256" key="15">
    <source>
        <dbReference type="ARBA" id="ARBA00022842"/>
    </source>
</evidence>
<evidence type="ECO:0000313" key="21">
    <source>
        <dbReference type="Proteomes" id="UP000524246"/>
    </source>
</evidence>
<keyword evidence="9" id="KW-0819">tRNA processing</keyword>
<keyword evidence="15" id="KW-0460">Magnesium</keyword>
<keyword evidence="11" id="KW-0479">Metal-binding</keyword>
<proteinExistence type="inferred from homology"/>
<dbReference type="Pfam" id="PF10150">
    <property type="entry name" value="RNase_E_G"/>
    <property type="match status" value="1"/>
</dbReference>
<evidence type="ECO:0000256" key="12">
    <source>
        <dbReference type="ARBA" id="ARBA00022730"/>
    </source>
</evidence>
<evidence type="ECO:0000256" key="8">
    <source>
        <dbReference type="ARBA" id="ARBA00022552"/>
    </source>
</evidence>
<keyword evidence="5" id="KW-1003">Cell membrane</keyword>
<gene>
    <name evidence="20" type="ORF">GYA55_05885</name>
</gene>
<dbReference type="GO" id="GO:0004519">
    <property type="term" value="F:endonuclease activity"/>
    <property type="evidence" value="ECO:0007669"/>
    <property type="project" value="UniProtKB-KW"/>
</dbReference>
<evidence type="ECO:0000256" key="5">
    <source>
        <dbReference type="ARBA" id="ARBA00022475"/>
    </source>
</evidence>
<evidence type="ECO:0000259" key="19">
    <source>
        <dbReference type="PROSITE" id="PS50126"/>
    </source>
</evidence>
<dbReference type="GO" id="GO:0004540">
    <property type="term" value="F:RNA nuclease activity"/>
    <property type="evidence" value="ECO:0007669"/>
    <property type="project" value="InterPro"/>
</dbReference>
<protein>
    <recommendedName>
        <fullName evidence="4">Ribonuclease G</fullName>
    </recommendedName>
</protein>
<feature type="compositionally biased region" description="Basic and acidic residues" evidence="18">
    <location>
        <begin position="561"/>
        <end position="573"/>
    </location>
</feature>
<keyword evidence="13" id="KW-0255">Endonuclease</keyword>
<dbReference type="GO" id="GO:0008033">
    <property type="term" value="P:tRNA processing"/>
    <property type="evidence" value="ECO:0007669"/>
    <property type="project" value="UniProtKB-KW"/>
</dbReference>
<dbReference type="SUPFAM" id="SSF50249">
    <property type="entry name" value="Nucleic acid-binding proteins"/>
    <property type="match status" value="1"/>
</dbReference>
<evidence type="ECO:0000256" key="10">
    <source>
        <dbReference type="ARBA" id="ARBA00022722"/>
    </source>
</evidence>
<dbReference type="SMART" id="SM00316">
    <property type="entry name" value="S1"/>
    <property type="match status" value="1"/>
</dbReference>
<dbReference type="EMBL" id="JAAZON010000253">
    <property type="protein sequence ID" value="NMC62685.1"/>
    <property type="molecule type" value="Genomic_DNA"/>
</dbReference>
<evidence type="ECO:0000256" key="1">
    <source>
        <dbReference type="ARBA" id="ARBA00001946"/>
    </source>
</evidence>
<comment type="cofactor">
    <cofactor evidence="1">
        <name>Mg(2+)</name>
        <dbReference type="ChEBI" id="CHEBI:18420"/>
    </cofactor>
</comment>
<dbReference type="GO" id="GO:0006364">
    <property type="term" value="P:rRNA processing"/>
    <property type="evidence" value="ECO:0007669"/>
    <property type="project" value="UniProtKB-KW"/>
</dbReference>
<keyword evidence="10" id="KW-0540">Nuclease</keyword>
<feature type="compositionally biased region" description="Basic and acidic residues" evidence="18">
    <location>
        <begin position="509"/>
        <end position="520"/>
    </location>
</feature>
<dbReference type="NCBIfam" id="TIGR00757">
    <property type="entry name" value="RNaseEG"/>
    <property type="match status" value="1"/>
</dbReference>
<evidence type="ECO:0000256" key="13">
    <source>
        <dbReference type="ARBA" id="ARBA00022759"/>
    </source>
</evidence>
<dbReference type="AlphaFoldDB" id="A0A7X9IL68"/>
<dbReference type="InterPro" id="IPR003029">
    <property type="entry name" value="S1_domain"/>
</dbReference>
<evidence type="ECO:0000256" key="9">
    <source>
        <dbReference type="ARBA" id="ARBA00022694"/>
    </source>
</evidence>
<dbReference type="InterPro" id="IPR019307">
    <property type="entry name" value="RNA-bd_AU-1/RNase_E/G"/>
</dbReference>
<reference evidence="20 21" key="1">
    <citation type="journal article" date="2020" name="Biotechnol. Biofuels">
        <title>New insights from the biogas microbiome by comprehensive genome-resolved metagenomics of nearly 1600 species originating from multiple anaerobic digesters.</title>
        <authorList>
            <person name="Campanaro S."/>
            <person name="Treu L."/>
            <person name="Rodriguez-R L.M."/>
            <person name="Kovalovszki A."/>
            <person name="Ziels R.M."/>
            <person name="Maus I."/>
            <person name="Zhu X."/>
            <person name="Kougias P.G."/>
            <person name="Basile A."/>
            <person name="Luo G."/>
            <person name="Schluter A."/>
            <person name="Konstantinidis K.T."/>
            <person name="Angelidaki I."/>
        </authorList>
    </citation>
    <scope>NUCLEOTIDE SEQUENCE [LARGE SCALE GENOMIC DNA]</scope>
    <source>
        <strain evidence="20">AS27yjCOA_65</strain>
    </source>
</reference>
<dbReference type="PANTHER" id="PTHR30001">
    <property type="entry name" value="RIBONUCLEASE"/>
    <property type="match status" value="1"/>
</dbReference>
<dbReference type="Gene3D" id="3.40.1260.20">
    <property type="entry name" value="Ribonuclease E, catalytic domain"/>
    <property type="match status" value="1"/>
</dbReference>